<accession>S2JKH3</accession>
<organism evidence="2 3">
    <name type="scientific">Mucor circinelloides f. circinelloides (strain 1006PhL)</name>
    <name type="common">Mucormycosis agent</name>
    <name type="synonym">Calyptromyces circinelloides</name>
    <dbReference type="NCBI Taxonomy" id="1220926"/>
    <lineage>
        <taxon>Eukaryota</taxon>
        <taxon>Fungi</taxon>
        <taxon>Fungi incertae sedis</taxon>
        <taxon>Mucoromycota</taxon>
        <taxon>Mucoromycotina</taxon>
        <taxon>Mucoromycetes</taxon>
        <taxon>Mucorales</taxon>
        <taxon>Mucorineae</taxon>
        <taxon>Mucoraceae</taxon>
        <taxon>Mucor</taxon>
    </lineage>
</organism>
<dbReference type="AlphaFoldDB" id="S2JKH3"/>
<evidence type="ECO:0000313" key="3">
    <source>
        <dbReference type="Proteomes" id="UP000014254"/>
    </source>
</evidence>
<name>S2JKH3_MUCC1</name>
<feature type="compositionally biased region" description="Polar residues" evidence="1">
    <location>
        <begin position="64"/>
        <end position="80"/>
    </location>
</feature>
<keyword evidence="3" id="KW-1185">Reference proteome</keyword>
<dbReference type="InParanoid" id="S2JKH3"/>
<evidence type="ECO:0000256" key="1">
    <source>
        <dbReference type="SAM" id="MobiDB-lite"/>
    </source>
</evidence>
<feature type="region of interest" description="Disordered" evidence="1">
    <location>
        <begin position="59"/>
        <end position="94"/>
    </location>
</feature>
<proteinExistence type="predicted"/>
<reference evidence="3" key="1">
    <citation type="submission" date="2013-05" db="EMBL/GenBank/DDBJ databases">
        <title>The Genome sequence of Mucor circinelloides f. circinelloides 1006PhL.</title>
        <authorList>
            <consortium name="The Broad Institute Genomics Platform"/>
            <person name="Cuomo C."/>
            <person name="Earl A."/>
            <person name="Findley K."/>
            <person name="Lee S.C."/>
            <person name="Walker B."/>
            <person name="Young S."/>
            <person name="Zeng Q."/>
            <person name="Gargeya S."/>
            <person name="Fitzgerald M."/>
            <person name="Haas B."/>
            <person name="Abouelleil A."/>
            <person name="Allen A.W."/>
            <person name="Alvarado L."/>
            <person name="Arachchi H.M."/>
            <person name="Berlin A.M."/>
            <person name="Chapman S.B."/>
            <person name="Gainer-Dewar J."/>
            <person name="Goldberg J."/>
            <person name="Griggs A."/>
            <person name="Gujja S."/>
            <person name="Hansen M."/>
            <person name="Howarth C."/>
            <person name="Imamovic A."/>
            <person name="Ireland A."/>
            <person name="Larimer J."/>
            <person name="McCowan C."/>
            <person name="Murphy C."/>
            <person name="Pearson M."/>
            <person name="Poon T.W."/>
            <person name="Priest M."/>
            <person name="Roberts A."/>
            <person name="Saif S."/>
            <person name="Shea T."/>
            <person name="Sisk P."/>
            <person name="Sykes S."/>
            <person name="Wortman J."/>
            <person name="Nusbaum C."/>
            <person name="Birren B."/>
        </authorList>
    </citation>
    <scope>NUCLEOTIDE SEQUENCE [LARGE SCALE GENOMIC DNA]</scope>
    <source>
        <strain evidence="3">1006PhL</strain>
    </source>
</reference>
<evidence type="ECO:0000313" key="2">
    <source>
        <dbReference type="EMBL" id="EPB83043.1"/>
    </source>
</evidence>
<dbReference type="Proteomes" id="UP000014254">
    <property type="component" value="Unassembled WGS sequence"/>
</dbReference>
<dbReference type="VEuPathDB" id="FungiDB:HMPREF1544_10226"/>
<gene>
    <name evidence="2" type="ORF">HMPREF1544_10226</name>
</gene>
<sequence>MDNYKVTEYTILLAAQMMPVDGETIGTSSFFPSFTRQLTPDVPFESVSSTNVVEQLPGFLTDGAHTTPTAPRAESSTQSDAPPRAEASAQNNPY</sequence>
<protein>
    <submittedName>
        <fullName evidence="2">Uncharacterized protein</fullName>
    </submittedName>
</protein>
<dbReference type="EMBL" id="KE124087">
    <property type="protein sequence ID" value="EPB83043.1"/>
    <property type="molecule type" value="Genomic_DNA"/>
</dbReference>